<dbReference type="EMBL" id="QHHQ01000009">
    <property type="protein sequence ID" value="RAH97393.1"/>
    <property type="molecule type" value="Genomic_DNA"/>
</dbReference>
<accession>A0A8B2NHJ2</accession>
<dbReference type="PROSITE" id="PS50995">
    <property type="entry name" value="HTH_MARR_2"/>
    <property type="match status" value="1"/>
</dbReference>
<evidence type="ECO:0000256" key="1">
    <source>
        <dbReference type="ARBA" id="ARBA00023015"/>
    </source>
</evidence>
<evidence type="ECO:0000259" key="4">
    <source>
        <dbReference type="PROSITE" id="PS50995"/>
    </source>
</evidence>
<dbReference type="GO" id="GO:0003700">
    <property type="term" value="F:DNA-binding transcription factor activity"/>
    <property type="evidence" value="ECO:0007669"/>
    <property type="project" value="InterPro"/>
</dbReference>
<dbReference type="InterPro" id="IPR023187">
    <property type="entry name" value="Tscrpt_reg_MarR-type_CS"/>
</dbReference>
<dbReference type="PRINTS" id="PR00598">
    <property type="entry name" value="HTHMARR"/>
</dbReference>
<dbReference type="PANTHER" id="PTHR42756:SF1">
    <property type="entry name" value="TRANSCRIPTIONAL REPRESSOR OF EMRAB OPERON"/>
    <property type="match status" value="1"/>
</dbReference>
<dbReference type="InterPro" id="IPR000835">
    <property type="entry name" value="HTH_MarR-typ"/>
</dbReference>
<dbReference type="PROSITE" id="PS01117">
    <property type="entry name" value="HTH_MARR_1"/>
    <property type="match status" value="1"/>
</dbReference>
<keyword evidence="3" id="KW-0804">Transcription</keyword>
<dbReference type="AlphaFoldDB" id="A0A8B2NHJ2"/>
<name>A0A8B2NHJ2_9HYPH</name>
<dbReference type="SMART" id="SM00347">
    <property type="entry name" value="HTH_MARR"/>
    <property type="match status" value="1"/>
</dbReference>
<dbReference type="GO" id="GO:0003677">
    <property type="term" value="F:DNA binding"/>
    <property type="evidence" value="ECO:0007669"/>
    <property type="project" value="UniProtKB-KW"/>
</dbReference>
<evidence type="ECO:0000313" key="6">
    <source>
        <dbReference type="Proteomes" id="UP000249590"/>
    </source>
</evidence>
<gene>
    <name evidence="5" type="ORF">DLJ53_29810</name>
</gene>
<dbReference type="InterPro" id="IPR036390">
    <property type="entry name" value="WH_DNA-bd_sf"/>
</dbReference>
<organism evidence="5 6">
    <name type="scientific">Acuticoccus sediminis</name>
    <dbReference type="NCBI Taxonomy" id="2184697"/>
    <lineage>
        <taxon>Bacteria</taxon>
        <taxon>Pseudomonadati</taxon>
        <taxon>Pseudomonadota</taxon>
        <taxon>Alphaproteobacteria</taxon>
        <taxon>Hyphomicrobiales</taxon>
        <taxon>Amorphaceae</taxon>
        <taxon>Acuticoccus</taxon>
    </lineage>
</organism>
<comment type="caution">
    <text evidence="5">The sequence shown here is derived from an EMBL/GenBank/DDBJ whole genome shotgun (WGS) entry which is preliminary data.</text>
</comment>
<keyword evidence="2" id="KW-0238">DNA-binding</keyword>
<keyword evidence="1" id="KW-0805">Transcription regulation</keyword>
<dbReference type="SUPFAM" id="SSF46785">
    <property type="entry name" value="Winged helix' DNA-binding domain"/>
    <property type="match status" value="1"/>
</dbReference>
<dbReference type="Pfam" id="PF12802">
    <property type="entry name" value="MarR_2"/>
    <property type="match status" value="1"/>
</dbReference>
<dbReference type="PANTHER" id="PTHR42756">
    <property type="entry name" value="TRANSCRIPTIONAL REGULATOR, MARR"/>
    <property type="match status" value="1"/>
</dbReference>
<evidence type="ECO:0000256" key="3">
    <source>
        <dbReference type="ARBA" id="ARBA00023163"/>
    </source>
</evidence>
<keyword evidence="6" id="KW-1185">Reference proteome</keyword>
<feature type="domain" description="HTH marR-type" evidence="4">
    <location>
        <begin position="16"/>
        <end position="149"/>
    </location>
</feature>
<evidence type="ECO:0000256" key="2">
    <source>
        <dbReference type="ARBA" id="ARBA00023125"/>
    </source>
</evidence>
<reference evidence="5 6" key="1">
    <citation type="submission" date="2018-05" db="EMBL/GenBank/DDBJ databases">
        <title>Acuticoccus sediminis sp. nov., isolated from deep-sea sediment of Indian Ocean.</title>
        <authorList>
            <person name="Liu X."/>
            <person name="Lai Q."/>
            <person name="Du Y."/>
            <person name="Sun F."/>
            <person name="Zhang X."/>
            <person name="Wang S."/>
            <person name="Shao Z."/>
        </authorList>
    </citation>
    <scope>NUCLEOTIDE SEQUENCE [LARGE SCALE GENOMIC DNA]</scope>
    <source>
        <strain evidence="5 6">PTG4-2</strain>
    </source>
</reference>
<sequence length="153" mass="17066">MHLFSEAPAAMSQPDPESIVQQMVVVTRKVTNLFDSRVREAGFTLTRARAVILLARATEPPTQSELADAMEVERPTMARIIDGLERCGLVERRVMDGDRRVRRIVLTDAAESQAKAMLDLTHEVRRDVLDGVDPADIEATRRVLVRMLANMAA</sequence>
<protein>
    <submittedName>
        <fullName evidence="5">MarR family transcriptional regulator</fullName>
    </submittedName>
</protein>
<dbReference type="Proteomes" id="UP000249590">
    <property type="component" value="Unassembled WGS sequence"/>
</dbReference>
<evidence type="ECO:0000313" key="5">
    <source>
        <dbReference type="EMBL" id="RAH97393.1"/>
    </source>
</evidence>
<dbReference type="InterPro" id="IPR036388">
    <property type="entry name" value="WH-like_DNA-bd_sf"/>
</dbReference>
<dbReference type="Gene3D" id="1.10.10.10">
    <property type="entry name" value="Winged helix-like DNA-binding domain superfamily/Winged helix DNA-binding domain"/>
    <property type="match status" value="1"/>
</dbReference>
<proteinExistence type="predicted"/>